<dbReference type="PANTHER" id="PTHR13848">
    <property type="entry name" value="PROTEIN YIPPEE-LIKE CG15309-RELATED"/>
    <property type="match status" value="1"/>
</dbReference>
<dbReference type="VEuPathDB" id="FungiDB:MAN_06765"/>
<comment type="similarity">
    <text evidence="1 4">Belongs to the yippee family.</text>
</comment>
<feature type="non-terminal residue" evidence="6">
    <location>
        <position position="1"/>
    </location>
</feature>
<keyword evidence="7" id="KW-1185">Reference proteome</keyword>
<keyword evidence="3" id="KW-0862">Zinc</keyword>
<protein>
    <recommendedName>
        <fullName evidence="4">Protein yippee-like</fullName>
    </recommendedName>
</protein>
<dbReference type="HOGENOM" id="CLU_043857_3_2_1"/>
<keyword evidence="2" id="KW-0479">Metal-binding</keyword>
<dbReference type="EMBL" id="AZNF01000008">
    <property type="protein sequence ID" value="KID64591.1"/>
    <property type="molecule type" value="Genomic_DNA"/>
</dbReference>
<proteinExistence type="inferred from homology"/>
<evidence type="ECO:0000256" key="4">
    <source>
        <dbReference type="RuleBase" id="RU110713"/>
    </source>
</evidence>
<evidence type="ECO:0000256" key="1">
    <source>
        <dbReference type="ARBA" id="ARBA00005613"/>
    </source>
</evidence>
<dbReference type="InterPro" id="IPR034751">
    <property type="entry name" value="Yippee"/>
</dbReference>
<reference evidence="6 7" key="1">
    <citation type="journal article" date="2014" name="Proc. Natl. Acad. Sci. U.S.A.">
        <title>Trajectory and genomic determinants of fungal-pathogen speciation and host adaptation.</title>
        <authorList>
            <person name="Hu X."/>
            <person name="Xiao G."/>
            <person name="Zheng P."/>
            <person name="Shang Y."/>
            <person name="Su Y."/>
            <person name="Zhang X."/>
            <person name="Liu X."/>
            <person name="Zhan S."/>
            <person name="St Leger R.J."/>
            <person name="Wang C."/>
        </authorList>
    </citation>
    <scope>NUCLEOTIDE SEQUENCE [LARGE SCALE GENOMIC DNA]</scope>
    <source>
        <strain evidence="6 7">ARSEF 549</strain>
    </source>
</reference>
<name>A0A0B4FFK6_METAF</name>
<dbReference type="GO" id="GO:0046872">
    <property type="term" value="F:metal ion binding"/>
    <property type="evidence" value="ECO:0007669"/>
    <property type="project" value="UniProtKB-KW"/>
</dbReference>
<sequence>MSSEPREMLLCKTCETVLGHEKDIESRVRFHYSPWTFFESTCTDGPPQNFTGKHGPAILITYVYNITMGRPIRIFMSTGWYIIQVVSCAGCKKEIGWIYLKVQQSSQLYKLGKFVLELARLEMIIPPAPPTGVAF</sequence>
<evidence type="ECO:0000313" key="7">
    <source>
        <dbReference type="Proteomes" id="UP000031186"/>
    </source>
</evidence>
<comment type="caution">
    <text evidence="6">The sequence shown here is derived from an EMBL/GenBank/DDBJ whole genome shotgun (WGS) entry which is preliminary data.</text>
</comment>
<dbReference type="Proteomes" id="UP000031186">
    <property type="component" value="Unassembled WGS sequence"/>
</dbReference>
<organism evidence="6 7">
    <name type="scientific">Metarhizium anisopliae (strain ARSEF 549)</name>
    <dbReference type="NCBI Taxonomy" id="3151832"/>
    <lineage>
        <taxon>Eukaryota</taxon>
        <taxon>Fungi</taxon>
        <taxon>Dikarya</taxon>
        <taxon>Ascomycota</taxon>
        <taxon>Pezizomycotina</taxon>
        <taxon>Sordariomycetes</taxon>
        <taxon>Hypocreomycetidae</taxon>
        <taxon>Hypocreales</taxon>
        <taxon>Clavicipitaceae</taxon>
        <taxon>Metarhizium</taxon>
    </lineage>
</organism>
<evidence type="ECO:0000259" key="5">
    <source>
        <dbReference type="PROSITE" id="PS51792"/>
    </source>
</evidence>
<dbReference type="Pfam" id="PF03226">
    <property type="entry name" value="Yippee-Mis18"/>
    <property type="match status" value="1"/>
</dbReference>
<evidence type="ECO:0000313" key="6">
    <source>
        <dbReference type="EMBL" id="KID64591.1"/>
    </source>
</evidence>
<accession>A0A0B4FFK6</accession>
<dbReference type="OrthoDB" id="6407410at2759"/>
<dbReference type="AlphaFoldDB" id="A0A0B4FFK6"/>
<dbReference type="PROSITE" id="PS51792">
    <property type="entry name" value="YIPPEE"/>
    <property type="match status" value="1"/>
</dbReference>
<feature type="domain" description="Yippee" evidence="5">
    <location>
        <begin position="27"/>
        <end position="125"/>
    </location>
</feature>
<gene>
    <name evidence="6" type="ORF">MAN_06765</name>
</gene>
<dbReference type="InterPro" id="IPR004910">
    <property type="entry name" value="Yippee/Mis18/Cereblon"/>
</dbReference>
<evidence type="ECO:0000256" key="3">
    <source>
        <dbReference type="ARBA" id="ARBA00022833"/>
    </source>
</evidence>
<evidence type="ECO:0000256" key="2">
    <source>
        <dbReference type="ARBA" id="ARBA00022723"/>
    </source>
</evidence>
<dbReference type="InterPro" id="IPR039058">
    <property type="entry name" value="Yippee_fam"/>
</dbReference>